<name>A0AAE1IWX7_9FABA</name>
<keyword evidence="7" id="KW-0819">tRNA processing</keyword>
<evidence type="ECO:0000256" key="10">
    <source>
        <dbReference type="ARBA" id="ARBA00022741"/>
    </source>
</evidence>
<dbReference type="PANTHER" id="PTHR12729">
    <property type="entry name" value="TRNA(HIS) GUANYLYLTRANSFERASE-RELATED"/>
    <property type="match status" value="1"/>
</dbReference>
<comment type="cofactor">
    <cofactor evidence="1">
        <name>Mg(2+)</name>
        <dbReference type="ChEBI" id="CHEBI:18420"/>
    </cofactor>
</comment>
<evidence type="ECO:0000259" key="15">
    <source>
        <dbReference type="Pfam" id="PF04446"/>
    </source>
</evidence>
<evidence type="ECO:0000256" key="1">
    <source>
        <dbReference type="ARBA" id="ARBA00001946"/>
    </source>
</evidence>
<dbReference type="FunFam" id="3.30.70.3000:FF:000002">
    <property type="entry name" value="tRNA(His) guanylyltransferase 1"/>
    <property type="match status" value="2"/>
</dbReference>
<dbReference type="AlphaFoldDB" id="A0AAE1IWX7"/>
<dbReference type="Pfam" id="PF14413">
    <property type="entry name" value="Thg1C"/>
    <property type="match status" value="2"/>
</dbReference>
<protein>
    <recommendedName>
        <fullName evidence="5">tRNA(His) guanylyltransferase</fullName>
        <ecNumber evidence="5">2.7.7.79</ecNumber>
    </recommendedName>
</protein>
<evidence type="ECO:0000256" key="5">
    <source>
        <dbReference type="ARBA" id="ARBA00012511"/>
    </source>
</evidence>
<dbReference type="Proteomes" id="UP001293593">
    <property type="component" value="Unassembled WGS sequence"/>
</dbReference>
<dbReference type="EC" id="2.7.7.79" evidence="5"/>
<comment type="catalytic activity">
    <reaction evidence="14">
        <text>a 5'-end ribonucleotide-tRNA(His) + GTP + ATP + H2O = a 5'-end phospho-guanosine-ribonucleotide-tRNA(His) + AMP + 2 diphosphate + H(+)</text>
        <dbReference type="Rhea" id="RHEA:54564"/>
        <dbReference type="Rhea" id="RHEA-COMP:14193"/>
        <dbReference type="Rhea" id="RHEA-COMP:14917"/>
        <dbReference type="ChEBI" id="CHEBI:15377"/>
        <dbReference type="ChEBI" id="CHEBI:15378"/>
        <dbReference type="ChEBI" id="CHEBI:30616"/>
        <dbReference type="ChEBI" id="CHEBI:33019"/>
        <dbReference type="ChEBI" id="CHEBI:37565"/>
        <dbReference type="ChEBI" id="CHEBI:138282"/>
        <dbReference type="ChEBI" id="CHEBI:141847"/>
        <dbReference type="ChEBI" id="CHEBI:456215"/>
        <dbReference type="EC" id="2.7.7.79"/>
    </reaction>
</comment>
<comment type="subcellular location">
    <subcellularLocation>
        <location evidence="3">Nucleus</location>
        <location evidence="3">Nucleoplasm</location>
    </subcellularLocation>
</comment>
<evidence type="ECO:0000256" key="6">
    <source>
        <dbReference type="ARBA" id="ARBA00022679"/>
    </source>
</evidence>
<feature type="domain" description="tRNAHis guanylyltransferase catalytic" evidence="15">
    <location>
        <begin position="273"/>
        <end position="402"/>
    </location>
</feature>
<feature type="domain" description="Thg1 C-terminal" evidence="16">
    <location>
        <begin position="406"/>
        <end position="506"/>
    </location>
</feature>
<dbReference type="PANTHER" id="PTHR12729:SF6">
    <property type="entry name" value="TRNA(HIS) GUANYLYLTRANSFERASE-RELATED"/>
    <property type="match status" value="1"/>
</dbReference>
<evidence type="ECO:0000256" key="13">
    <source>
        <dbReference type="ARBA" id="ARBA00023242"/>
    </source>
</evidence>
<keyword evidence="6" id="KW-0808">Transferase</keyword>
<keyword evidence="18" id="KW-1185">Reference proteome</keyword>
<dbReference type="Gene3D" id="3.30.70.3000">
    <property type="match status" value="2"/>
</dbReference>
<reference evidence="17" key="1">
    <citation type="submission" date="2023-10" db="EMBL/GenBank/DDBJ databases">
        <title>Chromosome-level genome of the transformable northern wattle, Acacia crassicarpa.</title>
        <authorList>
            <person name="Massaro I."/>
            <person name="Sinha N.R."/>
            <person name="Poethig S."/>
            <person name="Leichty A.R."/>
        </authorList>
    </citation>
    <scope>NUCLEOTIDE SEQUENCE</scope>
    <source>
        <strain evidence="17">Acra3RX</strain>
        <tissue evidence="17">Leaf</tissue>
    </source>
</reference>
<keyword evidence="11" id="KW-0460">Magnesium</keyword>
<comment type="caution">
    <text evidence="17">The sequence shown here is derived from an EMBL/GenBank/DDBJ whole genome shotgun (WGS) entry which is preliminary data.</text>
</comment>
<evidence type="ECO:0000256" key="8">
    <source>
        <dbReference type="ARBA" id="ARBA00022695"/>
    </source>
</evidence>
<comment type="similarity">
    <text evidence="4">Belongs to the tRNA(His) guanylyltransferase family.</text>
</comment>
<evidence type="ECO:0000256" key="9">
    <source>
        <dbReference type="ARBA" id="ARBA00022723"/>
    </source>
</evidence>
<dbReference type="InterPro" id="IPR025845">
    <property type="entry name" value="Thg1_C_dom"/>
</dbReference>
<dbReference type="GO" id="GO:0005525">
    <property type="term" value="F:GTP binding"/>
    <property type="evidence" value="ECO:0007669"/>
    <property type="project" value="UniProtKB-KW"/>
</dbReference>
<feature type="domain" description="Thg1 C-terminal" evidence="16">
    <location>
        <begin position="139"/>
        <end position="221"/>
    </location>
</feature>
<evidence type="ECO:0000256" key="12">
    <source>
        <dbReference type="ARBA" id="ARBA00023134"/>
    </source>
</evidence>
<accession>A0AAE1IWX7</accession>
<evidence type="ECO:0000256" key="3">
    <source>
        <dbReference type="ARBA" id="ARBA00004642"/>
    </source>
</evidence>
<evidence type="ECO:0000256" key="7">
    <source>
        <dbReference type="ARBA" id="ARBA00022694"/>
    </source>
</evidence>
<dbReference type="EMBL" id="JAWXYG010000011">
    <property type="protein sequence ID" value="KAK4258993.1"/>
    <property type="molecule type" value="Genomic_DNA"/>
</dbReference>
<proteinExistence type="inferred from homology"/>
<dbReference type="GO" id="GO:0000287">
    <property type="term" value="F:magnesium ion binding"/>
    <property type="evidence" value="ECO:0007669"/>
    <property type="project" value="InterPro"/>
</dbReference>
<evidence type="ECO:0000256" key="2">
    <source>
        <dbReference type="ARBA" id="ARBA00002939"/>
    </source>
</evidence>
<dbReference type="GO" id="GO:0005654">
    <property type="term" value="C:nucleoplasm"/>
    <property type="evidence" value="ECO:0007669"/>
    <property type="project" value="UniProtKB-SubCell"/>
</dbReference>
<evidence type="ECO:0000256" key="14">
    <source>
        <dbReference type="ARBA" id="ARBA00047281"/>
    </source>
</evidence>
<comment type="function">
    <text evidence="2">Adds a GMP to the 5'-end of tRNA(His) after transcription and RNase P cleavage.</text>
</comment>
<evidence type="ECO:0000256" key="4">
    <source>
        <dbReference type="ARBA" id="ARBA00010113"/>
    </source>
</evidence>
<feature type="domain" description="tRNAHis guanylyltransferase catalytic" evidence="15">
    <location>
        <begin position="6"/>
        <end position="135"/>
    </location>
</feature>
<evidence type="ECO:0000259" key="16">
    <source>
        <dbReference type="Pfam" id="PF14413"/>
    </source>
</evidence>
<dbReference type="GO" id="GO:0008193">
    <property type="term" value="F:tRNA guanylyltransferase activity"/>
    <property type="evidence" value="ECO:0007669"/>
    <property type="project" value="UniProtKB-EC"/>
</dbReference>
<dbReference type="GO" id="GO:0006400">
    <property type="term" value="P:tRNA modification"/>
    <property type="evidence" value="ECO:0007669"/>
    <property type="project" value="InterPro"/>
</dbReference>
<keyword evidence="8" id="KW-0548">Nucleotidyltransferase</keyword>
<dbReference type="InterPro" id="IPR038469">
    <property type="entry name" value="tRNAHis_GuaTrfase_Thg1_sf"/>
</dbReference>
<keyword evidence="9" id="KW-0479">Metal-binding</keyword>
<evidence type="ECO:0000313" key="18">
    <source>
        <dbReference type="Proteomes" id="UP001293593"/>
    </source>
</evidence>
<keyword evidence="10" id="KW-0547">Nucleotide-binding</keyword>
<keyword evidence="12" id="KW-0342">GTP-binding</keyword>
<evidence type="ECO:0000313" key="17">
    <source>
        <dbReference type="EMBL" id="KAK4258993.1"/>
    </source>
</evidence>
<gene>
    <name evidence="17" type="ORF">QN277_005376</name>
</gene>
<sequence length="521" mass="61285">MANSKYEYVKSFEVEDEVMFPNLIVVWINGRNFERLSKIHDFEKPCDEKALQLMNSCAVSVLQEYADIVLAYGFSDEFSFVFKKSSKFYERRTSKVLSIITSFFASVYVRKWSEFFPQQELKDPPSFHGRVISCPSIEVLQAYLLWRQNICHVKNQYDQCFWRLVKRGMTEKEAQNYLQGAEKRDKNDLLFEEFNLNYTTLEPISRQGSFVAKTAVEDIVKYKENGDPIKRLRRKIITVHSKKIASKQFWNDKSTLVKELGGFVEEIDNVKSEYVKCFEFDPKLMPFTWIVVRIDGCHFHKFSETHEFVKPNDERALKLMNFCAMAVLGEFQPDVVFAYGVSDEYSFIFKQSTNLYQRKASKIVSAIVSFFTSVYVMKWRDFFREKELKHPPSFDGRAVCYPSREILCDYLSWRQVDCHINNQYNSCFWKLVSLGKSKKEAQNSLKGAQLQKRLEELEIDYNSLPVMFRQGSSVFWNKEGKFLKHQENEESCESHRNVIVEHCDIIGPRFRLEHPGILDGK</sequence>
<dbReference type="Pfam" id="PF04446">
    <property type="entry name" value="Thg1"/>
    <property type="match status" value="2"/>
</dbReference>
<organism evidence="17 18">
    <name type="scientific">Acacia crassicarpa</name>
    <name type="common">northern wattle</name>
    <dbReference type="NCBI Taxonomy" id="499986"/>
    <lineage>
        <taxon>Eukaryota</taxon>
        <taxon>Viridiplantae</taxon>
        <taxon>Streptophyta</taxon>
        <taxon>Embryophyta</taxon>
        <taxon>Tracheophyta</taxon>
        <taxon>Spermatophyta</taxon>
        <taxon>Magnoliopsida</taxon>
        <taxon>eudicotyledons</taxon>
        <taxon>Gunneridae</taxon>
        <taxon>Pentapetalae</taxon>
        <taxon>rosids</taxon>
        <taxon>fabids</taxon>
        <taxon>Fabales</taxon>
        <taxon>Fabaceae</taxon>
        <taxon>Caesalpinioideae</taxon>
        <taxon>mimosoid clade</taxon>
        <taxon>Acacieae</taxon>
        <taxon>Acacia</taxon>
    </lineage>
</organism>
<keyword evidence="13" id="KW-0539">Nucleus</keyword>
<evidence type="ECO:0000256" key="11">
    <source>
        <dbReference type="ARBA" id="ARBA00022842"/>
    </source>
</evidence>
<dbReference type="InterPro" id="IPR024956">
    <property type="entry name" value="tRNAHis_GuaTrfase_cat"/>
</dbReference>
<dbReference type="InterPro" id="IPR007537">
    <property type="entry name" value="tRNAHis_GuaTrfase_Thg1"/>
</dbReference>